<gene>
    <name evidence="3" type="ORF">CLV78_102244</name>
</gene>
<dbReference type="InterPro" id="IPR041698">
    <property type="entry name" value="Methyltransf_25"/>
</dbReference>
<dbReference type="InterPro" id="IPR029063">
    <property type="entry name" value="SAM-dependent_MTases_sf"/>
</dbReference>
<protein>
    <submittedName>
        <fullName evidence="3">Methyltransferase family protein</fullName>
    </submittedName>
</protein>
<organism evidence="3 4">
    <name type="scientific">Aliiruegeria haliotis</name>
    <dbReference type="NCBI Taxonomy" id="1280846"/>
    <lineage>
        <taxon>Bacteria</taxon>
        <taxon>Pseudomonadati</taxon>
        <taxon>Pseudomonadota</taxon>
        <taxon>Alphaproteobacteria</taxon>
        <taxon>Rhodobacterales</taxon>
        <taxon>Roseobacteraceae</taxon>
        <taxon>Aliiruegeria</taxon>
    </lineage>
</organism>
<dbReference type="GO" id="GO:0008168">
    <property type="term" value="F:methyltransferase activity"/>
    <property type="evidence" value="ECO:0007669"/>
    <property type="project" value="UniProtKB-KW"/>
</dbReference>
<dbReference type="OrthoDB" id="9786503at2"/>
<evidence type="ECO:0000313" key="4">
    <source>
        <dbReference type="Proteomes" id="UP000239480"/>
    </source>
</evidence>
<evidence type="ECO:0000256" key="1">
    <source>
        <dbReference type="ARBA" id="ARBA00022679"/>
    </source>
</evidence>
<proteinExistence type="predicted"/>
<feature type="domain" description="Methyltransferase" evidence="2">
    <location>
        <begin position="33"/>
        <end position="125"/>
    </location>
</feature>
<sequence length="197" mass="21673">MWDKRYGAEEYAYGTEPNDFLVEVADRLPMGRILCLAEGEGRNAVWLAQHGYKVTAVDASAVGCRKAELLAQERGVEITVINADLAEFRIEPGVWDGIVKIFGHLPPALRREVHEGCVAGLKPGGRMVLEAYTRDQLQRDTGGPPVAELMMDAESLRDELKGLDFEILQETVRDVQEGRHHDGPGAVVQMLAVQPGP</sequence>
<keyword evidence="3" id="KW-0489">Methyltransferase</keyword>
<evidence type="ECO:0000259" key="2">
    <source>
        <dbReference type="Pfam" id="PF13649"/>
    </source>
</evidence>
<dbReference type="PANTHER" id="PTHR43861">
    <property type="entry name" value="TRANS-ACONITATE 2-METHYLTRANSFERASE-RELATED"/>
    <property type="match status" value="1"/>
</dbReference>
<dbReference type="Gene3D" id="3.40.50.150">
    <property type="entry name" value="Vaccinia Virus protein VP39"/>
    <property type="match status" value="1"/>
</dbReference>
<evidence type="ECO:0000313" key="3">
    <source>
        <dbReference type="EMBL" id="PRY25067.1"/>
    </source>
</evidence>
<dbReference type="GO" id="GO:0032259">
    <property type="term" value="P:methylation"/>
    <property type="evidence" value="ECO:0007669"/>
    <property type="project" value="UniProtKB-KW"/>
</dbReference>
<keyword evidence="4" id="KW-1185">Reference proteome</keyword>
<name>A0A2T0RV88_9RHOB</name>
<dbReference type="AlphaFoldDB" id="A0A2T0RV88"/>
<dbReference type="Pfam" id="PF13649">
    <property type="entry name" value="Methyltransf_25"/>
    <property type="match status" value="1"/>
</dbReference>
<dbReference type="Proteomes" id="UP000239480">
    <property type="component" value="Unassembled WGS sequence"/>
</dbReference>
<dbReference type="SUPFAM" id="SSF53335">
    <property type="entry name" value="S-adenosyl-L-methionine-dependent methyltransferases"/>
    <property type="match status" value="1"/>
</dbReference>
<comment type="caution">
    <text evidence="3">The sequence shown here is derived from an EMBL/GenBank/DDBJ whole genome shotgun (WGS) entry which is preliminary data.</text>
</comment>
<accession>A0A2T0RV88</accession>
<keyword evidence="1 3" id="KW-0808">Transferase</keyword>
<dbReference type="EMBL" id="PVTD01000002">
    <property type="protein sequence ID" value="PRY25067.1"/>
    <property type="molecule type" value="Genomic_DNA"/>
</dbReference>
<dbReference type="CDD" id="cd02440">
    <property type="entry name" value="AdoMet_MTases"/>
    <property type="match status" value="1"/>
</dbReference>
<dbReference type="RefSeq" id="WP_106204002.1">
    <property type="nucleotide sequence ID" value="NZ_PVTD01000002.1"/>
</dbReference>
<reference evidence="3 4" key="1">
    <citation type="submission" date="2018-03" db="EMBL/GenBank/DDBJ databases">
        <title>Genomic Encyclopedia of Archaeal and Bacterial Type Strains, Phase II (KMG-II): from individual species to whole genera.</title>
        <authorList>
            <person name="Goeker M."/>
        </authorList>
    </citation>
    <scope>NUCLEOTIDE SEQUENCE [LARGE SCALE GENOMIC DNA]</scope>
    <source>
        <strain evidence="3 4">DSM 29328</strain>
    </source>
</reference>
<dbReference type="PANTHER" id="PTHR43861:SF3">
    <property type="entry name" value="PUTATIVE (AFU_ORTHOLOGUE AFUA_2G14390)-RELATED"/>
    <property type="match status" value="1"/>
</dbReference>